<evidence type="ECO:0000313" key="1">
    <source>
        <dbReference type="EMBL" id="MPM22564.1"/>
    </source>
</evidence>
<dbReference type="AlphaFoldDB" id="A0A644Y8X7"/>
<sequence>MSFKRAGAGEIAQAQQFQRCVIRTNENARTIPAQRNRADGALVRFDCGTLLNRANGGNFTEPTRRNVEHQALLVVLVSGYRTRLIQQLQRFTNFLVFQRAFRLLKYGLEPLFLFKPFRRGNNPAHYPARAETVVRPPVMQNLLAVDRINIRQGSVCFHHPEHAILLWICSDAASVLHIENAQPTVLAGANQRRAVLGKPNNVDISNARMHCSNAFAGRSVPKLNCAFIVARGNQSSVSRYVNRKKQPARALNGGKAFLLIDAPKLEYSVRTGGSKA</sequence>
<comment type="caution">
    <text evidence="1">The sequence shown here is derived from an EMBL/GenBank/DDBJ whole genome shotgun (WGS) entry which is preliminary data.</text>
</comment>
<protein>
    <submittedName>
        <fullName evidence="1">Uncharacterized protein</fullName>
    </submittedName>
</protein>
<name>A0A644Y8X7_9ZZZZ</name>
<proteinExistence type="predicted"/>
<accession>A0A644Y8X7</accession>
<gene>
    <name evidence="1" type="ORF">SDC9_69021</name>
</gene>
<reference evidence="1" key="1">
    <citation type="submission" date="2019-08" db="EMBL/GenBank/DDBJ databases">
        <authorList>
            <person name="Kucharzyk K."/>
            <person name="Murdoch R.W."/>
            <person name="Higgins S."/>
            <person name="Loffler F."/>
        </authorList>
    </citation>
    <scope>NUCLEOTIDE SEQUENCE</scope>
</reference>
<organism evidence="1">
    <name type="scientific">bioreactor metagenome</name>
    <dbReference type="NCBI Taxonomy" id="1076179"/>
    <lineage>
        <taxon>unclassified sequences</taxon>
        <taxon>metagenomes</taxon>
        <taxon>ecological metagenomes</taxon>
    </lineage>
</organism>
<dbReference type="EMBL" id="VSSQ01003834">
    <property type="protein sequence ID" value="MPM22564.1"/>
    <property type="molecule type" value="Genomic_DNA"/>
</dbReference>